<evidence type="ECO:0000313" key="3">
    <source>
        <dbReference type="Proteomes" id="UP000005237"/>
    </source>
</evidence>
<protein>
    <submittedName>
        <fullName evidence="2">Uncharacterized protein</fullName>
    </submittedName>
</protein>
<feature type="region of interest" description="Disordered" evidence="1">
    <location>
        <begin position="45"/>
        <end position="77"/>
    </location>
</feature>
<proteinExistence type="predicted"/>
<evidence type="ECO:0000313" key="2">
    <source>
        <dbReference type="EnsemblMetazoa" id="CJA23921.1"/>
    </source>
</evidence>
<dbReference type="EnsemblMetazoa" id="CJA23921.1">
    <property type="protein sequence ID" value="CJA23921.1"/>
    <property type="gene ID" value="WBGene00179493"/>
</dbReference>
<organism evidence="2 3">
    <name type="scientific">Caenorhabditis japonica</name>
    <dbReference type="NCBI Taxonomy" id="281687"/>
    <lineage>
        <taxon>Eukaryota</taxon>
        <taxon>Metazoa</taxon>
        <taxon>Ecdysozoa</taxon>
        <taxon>Nematoda</taxon>
        <taxon>Chromadorea</taxon>
        <taxon>Rhabditida</taxon>
        <taxon>Rhabditina</taxon>
        <taxon>Rhabditomorpha</taxon>
        <taxon>Rhabditoidea</taxon>
        <taxon>Rhabditidae</taxon>
        <taxon>Peloderinae</taxon>
        <taxon>Caenorhabditis</taxon>
    </lineage>
</organism>
<keyword evidence="3" id="KW-1185">Reference proteome</keyword>
<reference evidence="3" key="1">
    <citation type="submission" date="2010-08" db="EMBL/GenBank/DDBJ databases">
        <authorList>
            <consortium name="Caenorhabditis japonica Sequencing Consortium"/>
            <person name="Wilson R.K."/>
        </authorList>
    </citation>
    <scope>NUCLEOTIDE SEQUENCE [LARGE SCALE GENOMIC DNA]</scope>
    <source>
        <strain evidence="3">DF5081</strain>
    </source>
</reference>
<dbReference type="AlphaFoldDB" id="A0A8R1E6B7"/>
<evidence type="ECO:0000256" key="1">
    <source>
        <dbReference type="SAM" id="MobiDB-lite"/>
    </source>
</evidence>
<reference evidence="2" key="2">
    <citation type="submission" date="2022-06" db="UniProtKB">
        <authorList>
            <consortium name="EnsemblMetazoa"/>
        </authorList>
    </citation>
    <scope>IDENTIFICATION</scope>
    <source>
        <strain evidence="2">DF5081</strain>
    </source>
</reference>
<accession>A0A8R1E6B7</accession>
<name>A0A8R1E6B7_CAEJA</name>
<sequence>FQNYPPSSVDSNYSSCSSVDDEIDVYTRIVQDEEPLRRDFFREMSKNSSCSSSFDNGDLGPSSSTSRKGSKTTDADLDSLFHSMMVESVRRQ</sequence>
<dbReference type="Proteomes" id="UP000005237">
    <property type="component" value="Unassembled WGS sequence"/>
</dbReference>